<dbReference type="GO" id="GO:0016036">
    <property type="term" value="P:cellular response to phosphate starvation"/>
    <property type="evidence" value="ECO:0007669"/>
    <property type="project" value="InterPro"/>
</dbReference>
<dbReference type="KEGG" id="egt:105970841"/>
<dbReference type="OrthoDB" id="6493944at2759"/>
<organism evidence="3 4">
    <name type="scientific">Erythranthe guttata</name>
    <name type="common">Yellow monkey flower</name>
    <name type="synonym">Mimulus guttatus</name>
    <dbReference type="NCBI Taxonomy" id="4155"/>
    <lineage>
        <taxon>Eukaryota</taxon>
        <taxon>Viridiplantae</taxon>
        <taxon>Streptophyta</taxon>
        <taxon>Embryophyta</taxon>
        <taxon>Tracheophyta</taxon>
        <taxon>Spermatophyta</taxon>
        <taxon>Magnoliopsida</taxon>
        <taxon>eudicotyledons</taxon>
        <taxon>Gunneridae</taxon>
        <taxon>Pentapetalae</taxon>
        <taxon>asterids</taxon>
        <taxon>lamiids</taxon>
        <taxon>Lamiales</taxon>
        <taxon>Phrymaceae</taxon>
        <taxon>Erythranthe</taxon>
    </lineage>
</organism>
<dbReference type="STRING" id="4155.A0A022RUE5"/>
<dbReference type="PROSITE" id="PS51382">
    <property type="entry name" value="SPX"/>
    <property type="match status" value="1"/>
</dbReference>
<dbReference type="Pfam" id="PF03105">
    <property type="entry name" value="SPX"/>
    <property type="match status" value="2"/>
</dbReference>
<accession>A0A022RUE5</accession>
<reference evidence="3 4" key="1">
    <citation type="journal article" date="2013" name="Proc. Natl. Acad. Sci. U.S.A.">
        <title>Fine-scale variation in meiotic recombination in Mimulus inferred from population shotgun sequencing.</title>
        <authorList>
            <person name="Hellsten U."/>
            <person name="Wright K.M."/>
            <person name="Jenkins J."/>
            <person name="Shu S."/>
            <person name="Yuan Y."/>
            <person name="Wessler S.R."/>
            <person name="Schmutz J."/>
            <person name="Willis J.H."/>
            <person name="Rokhsar D.S."/>
        </authorList>
    </citation>
    <scope>NUCLEOTIDE SEQUENCE [LARGE SCALE GENOMIC DNA]</scope>
    <source>
        <strain evidence="4">cv. DUN x IM62</strain>
    </source>
</reference>
<evidence type="ECO:0000313" key="4">
    <source>
        <dbReference type="Proteomes" id="UP000030748"/>
    </source>
</evidence>
<evidence type="ECO:0000256" key="1">
    <source>
        <dbReference type="SAM" id="MobiDB-lite"/>
    </source>
</evidence>
<dbReference type="PhylomeDB" id="A0A022RUE5"/>
<dbReference type="CDD" id="cd14481">
    <property type="entry name" value="SPX_AtSPX1_like"/>
    <property type="match status" value="1"/>
</dbReference>
<dbReference type="PANTHER" id="PTHR45978:SF7">
    <property type="entry name" value="SPX DOMAIN-CONTAINING PROTEIN 4"/>
    <property type="match status" value="1"/>
</dbReference>
<protein>
    <recommendedName>
        <fullName evidence="2">SPX domain-containing protein</fullName>
    </recommendedName>
</protein>
<dbReference type="Proteomes" id="UP000030748">
    <property type="component" value="Unassembled WGS sequence"/>
</dbReference>
<proteinExistence type="predicted"/>
<feature type="compositionally biased region" description="Acidic residues" evidence="1">
    <location>
        <begin position="292"/>
        <end position="307"/>
    </location>
</feature>
<sequence length="307" mass="34973">MKFGKEFRMHLEKTLPSWRDKFLCYKVLKKLLKNVPAAADNPPRGVGAAVPMLPLPELHVWFVTILNEELEKFNDFYVEKEEDFIIRFQALKEKIERVKERGRYNGVFTSEIEFSEDLMEIRRDFVSIHGEMVLLKSYSSLNFAGLIKILKKYDKRTGALLSLPFTQLAFNQPFFTTEQLTRLVHQCEENLEVLFPIEAEVVESTDTFDYQTCVSHAEVANVSSETTFSLGQETVRIYQSTLAAINAIQGLKRESASSNPLSMSYIFGSRDNGSTGDVTAENSPCNSFVTLNDDDEDEDDVDICSPK</sequence>
<evidence type="ECO:0000259" key="2">
    <source>
        <dbReference type="PROSITE" id="PS51382"/>
    </source>
</evidence>
<evidence type="ECO:0000313" key="3">
    <source>
        <dbReference type="EMBL" id="EYU44132.1"/>
    </source>
</evidence>
<dbReference type="PANTHER" id="PTHR45978">
    <property type="entry name" value="SPX DOMAIN-CONTAINING PROTEIN 3"/>
    <property type="match status" value="1"/>
</dbReference>
<keyword evidence="4" id="KW-1185">Reference proteome</keyword>
<dbReference type="OMA" id="VVFHGEM"/>
<name>A0A022RUE5_ERYGU</name>
<feature type="region of interest" description="Disordered" evidence="1">
    <location>
        <begin position="273"/>
        <end position="307"/>
    </location>
</feature>
<dbReference type="AlphaFoldDB" id="A0A022RUE5"/>
<feature type="domain" description="SPX" evidence="2">
    <location>
        <begin position="1"/>
        <end position="167"/>
    </location>
</feature>
<dbReference type="InterPro" id="IPR031142">
    <property type="entry name" value="SPX_prot"/>
</dbReference>
<dbReference type="InterPro" id="IPR004331">
    <property type="entry name" value="SPX_dom"/>
</dbReference>
<feature type="compositionally biased region" description="Polar residues" evidence="1">
    <location>
        <begin position="273"/>
        <end position="290"/>
    </location>
</feature>
<dbReference type="EMBL" id="KI630214">
    <property type="protein sequence ID" value="EYU44132.1"/>
    <property type="molecule type" value="Genomic_DNA"/>
</dbReference>
<dbReference type="eggNOG" id="KOG1161">
    <property type="taxonomic scope" value="Eukaryota"/>
</dbReference>
<gene>
    <name evidence="3" type="ORF">MIMGU_mgv1a020769mg</name>
</gene>